<keyword evidence="2" id="KW-0349">Heme</keyword>
<keyword evidence="6" id="KW-0503">Monooxygenase</keyword>
<dbReference type="GO" id="GO:0008395">
    <property type="term" value="F:steroid hydroxylase activity"/>
    <property type="evidence" value="ECO:0007669"/>
    <property type="project" value="TreeGrafter"/>
</dbReference>
<keyword evidence="3" id="KW-0479">Metal-binding</keyword>
<dbReference type="PANTHER" id="PTHR46696:SF4">
    <property type="entry name" value="BIOTIN BIOSYNTHESIS CYTOCHROME P450"/>
    <property type="match status" value="1"/>
</dbReference>
<dbReference type="Pfam" id="PF00067">
    <property type="entry name" value="p450"/>
    <property type="match status" value="1"/>
</dbReference>
<name>A0A6J7HVB3_9ZZZZ</name>
<dbReference type="InterPro" id="IPR036396">
    <property type="entry name" value="Cyt_P450_sf"/>
</dbReference>
<dbReference type="Gene3D" id="1.10.630.10">
    <property type="entry name" value="Cytochrome P450"/>
    <property type="match status" value="1"/>
</dbReference>
<evidence type="ECO:0000313" key="7">
    <source>
        <dbReference type="EMBL" id="CAB4922706.1"/>
    </source>
</evidence>
<evidence type="ECO:0000256" key="1">
    <source>
        <dbReference type="ARBA" id="ARBA00010617"/>
    </source>
</evidence>
<evidence type="ECO:0000256" key="2">
    <source>
        <dbReference type="ARBA" id="ARBA00022617"/>
    </source>
</evidence>
<sequence>METADRRSGISGETMALEGINLLDLDRFQRLEHYEMFDRLRAEAPVSWHDYPGAQGFWNVVQHKDLVTVNRDTGLYSSETGGISILTPDEFPGGAGSDPRGLMMLYMDPPKHTRYRLLVNKGFTPRMIGLIEKYLEHRAVLIVDNIIERGSCDFVVDIASELPLQAIAEIMGVPQEDRMMLFDWSNRMIGIDDPEFADEDGATASAELFMYVNELAKARGTDPRDDIVTKLINAEVEGDRLTEFEFDMFMMLLTVAGNETTRNTTSWGMWALMQNLDQYSLLTGDIDGKLDHAIEEVLRWATPVYHFRRTATADTELHGQEIKKDDKVVIWHISANRDETVFEDPYRFDIDRWPNEHIAFGGGGQHFCLGANLARMELKLIFREILERIPDMRLAGDVEMLRSNFIGGVKHMPVTFTPGARRNPAPLD</sequence>
<evidence type="ECO:0000256" key="6">
    <source>
        <dbReference type="ARBA" id="ARBA00023033"/>
    </source>
</evidence>
<organism evidence="7">
    <name type="scientific">freshwater metagenome</name>
    <dbReference type="NCBI Taxonomy" id="449393"/>
    <lineage>
        <taxon>unclassified sequences</taxon>
        <taxon>metagenomes</taxon>
        <taxon>ecological metagenomes</taxon>
    </lineage>
</organism>
<keyword evidence="4" id="KW-0560">Oxidoreductase</keyword>
<reference evidence="7" key="1">
    <citation type="submission" date="2020-05" db="EMBL/GenBank/DDBJ databases">
        <authorList>
            <person name="Chiriac C."/>
            <person name="Salcher M."/>
            <person name="Ghai R."/>
            <person name="Kavagutti S V."/>
        </authorList>
    </citation>
    <scope>NUCLEOTIDE SEQUENCE</scope>
</reference>
<dbReference type="PRINTS" id="PR00359">
    <property type="entry name" value="BP450"/>
</dbReference>
<keyword evidence="5" id="KW-0408">Iron</keyword>
<dbReference type="FunFam" id="1.10.630.10:FF:000018">
    <property type="entry name" value="Cytochrome P450 monooxygenase"/>
    <property type="match status" value="1"/>
</dbReference>
<evidence type="ECO:0000256" key="4">
    <source>
        <dbReference type="ARBA" id="ARBA00023002"/>
    </source>
</evidence>
<dbReference type="AlphaFoldDB" id="A0A6J7HVB3"/>
<gene>
    <name evidence="7" type="ORF">UFOPK3733_00169</name>
</gene>
<dbReference type="CDD" id="cd11033">
    <property type="entry name" value="CYP142-like"/>
    <property type="match status" value="1"/>
</dbReference>
<protein>
    <submittedName>
        <fullName evidence="7">Unannotated protein</fullName>
    </submittedName>
</protein>
<dbReference type="GO" id="GO:0020037">
    <property type="term" value="F:heme binding"/>
    <property type="evidence" value="ECO:0007669"/>
    <property type="project" value="InterPro"/>
</dbReference>
<dbReference type="InterPro" id="IPR002397">
    <property type="entry name" value="Cyt_P450_B"/>
</dbReference>
<dbReference type="GO" id="GO:0006707">
    <property type="term" value="P:cholesterol catabolic process"/>
    <property type="evidence" value="ECO:0007669"/>
    <property type="project" value="TreeGrafter"/>
</dbReference>
<proteinExistence type="inferred from homology"/>
<dbReference type="InterPro" id="IPR001128">
    <property type="entry name" value="Cyt_P450"/>
</dbReference>
<dbReference type="GO" id="GO:0005506">
    <property type="term" value="F:iron ion binding"/>
    <property type="evidence" value="ECO:0007669"/>
    <property type="project" value="InterPro"/>
</dbReference>
<dbReference type="PRINTS" id="PR00385">
    <property type="entry name" value="P450"/>
</dbReference>
<accession>A0A6J7HVB3</accession>
<evidence type="ECO:0000256" key="3">
    <source>
        <dbReference type="ARBA" id="ARBA00022723"/>
    </source>
</evidence>
<dbReference type="PANTHER" id="PTHR46696">
    <property type="entry name" value="P450, PUTATIVE (EUROFUNG)-RELATED"/>
    <property type="match status" value="1"/>
</dbReference>
<dbReference type="SUPFAM" id="SSF48264">
    <property type="entry name" value="Cytochrome P450"/>
    <property type="match status" value="1"/>
</dbReference>
<comment type="similarity">
    <text evidence="1">Belongs to the cytochrome P450 family.</text>
</comment>
<dbReference type="GO" id="GO:0036199">
    <property type="term" value="F:cholest-4-en-3-one 26-monooxygenase activity"/>
    <property type="evidence" value="ECO:0007669"/>
    <property type="project" value="TreeGrafter"/>
</dbReference>
<dbReference type="EMBL" id="CAFBNC010000004">
    <property type="protein sequence ID" value="CAB4922706.1"/>
    <property type="molecule type" value="Genomic_DNA"/>
</dbReference>
<evidence type="ECO:0000256" key="5">
    <source>
        <dbReference type="ARBA" id="ARBA00023004"/>
    </source>
</evidence>